<evidence type="ECO:0000256" key="1">
    <source>
        <dbReference type="SAM" id="MobiDB-lite"/>
    </source>
</evidence>
<dbReference type="AlphaFoldDB" id="A0A5B9QPZ1"/>
<evidence type="ECO:0000259" key="2">
    <source>
        <dbReference type="PROSITE" id="PS51411"/>
    </source>
</evidence>
<dbReference type="RefSeq" id="WP_068136469.1">
    <property type="nucleotide sequence ID" value="NZ_CP042914.1"/>
</dbReference>
<evidence type="ECO:0000313" key="3">
    <source>
        <dbReference type="EMBL" id="QEG39979.1"/>
    </source>
</evidence>
<dbReference type="InterPro" id="IPR007557">
    <property type="entry name" value="PSP1_C"/>
</dbReference>
<dbReference type="Pfam" id="PF04468">
    <property type="entry name" value="PSP1"/>
    <property type="match status" value="1"/>
</dbReference>
<dbReference type="PANTHER" id="PTHR43830:SF3">
    <property type="entry name" value="PROTEIN PSP1"/>
    <property type="match status" value="1"/>
</dbReference>
<keyword evidence="4" id="KW-1185">Reference proteome</keyword>
<dbReference type="KEGG" id="rul:UC8_19820"/>
<dbReference type="GO" id="GO:0005737">
    <property type="term" value="C:cytoplasm"/>
    <property type="evidence" value="ECO:0007669"/>
    <property type="project" value="TreeGrafter"/>
</dbReference>
<feature type="region of interest" description="Disordered" evidence="1">
    <location>
        <begin position="282"/>
        <end position="309"/>
    </location>
</feature>
<dbReference type="Proteomes" id="UP000325286">
    <property type="component" value="Chromosome"/>
</dbReference>
<feature type="domain" description="PSP1 C-terminal" evidence="2">
    <location>
        <begin position="76"/>
        <end position="161"/>
    </location>
</feature>
<accession>A0A5B9QPZ1</accession>
<dbReference type="NCBIfam" id="NF041131">
    <property type="entry name" value="RicT_YaaT_fam"/>
    <property type="match status" value="1"/>
</dbReference>
<evidence type="ECO:0000313" key="4">
    <source>
        <dbReference type="Proteomes" id="UP000325286"/>
    </source>
</evidence>
<gene>
    <name evidence="3" type="ORF">UC8_19820</name>
</gene>
<sequence length="309" mass="34357">MSTDDLAVDDAKPKRRGGKYVVRCGAMRTLCVCKAKENLLYGTKVIARTPRGMELGEVLCPATAQAVSHLENPPEGQVMRSLTAEDENELAHLQSRAEEEFKQCQRAIAELRLDMQLVDVEHLFGGERVVIFYLAENRVDFRQLVKRLAGEFQTRVEMKQIGVRDEARLLADYGDCGKPVCCNTHLSKMPPVSMKMAKLQKATLDPSKISGRCGRLKCCLRYEYDTYVEMRRELPPVGSEVVTADGRAKVLGHEILAQQILAQTEDQRRVLIAMADVLSVTRKKSTGSAKSKRAKSETGGSQSQQGKSP</sequence>
<dbReference type="PROSITE" id="PS51411">
    <property type="entry name" value="PSP1_C"/>
    <property type="match status" value="1"/>
</dbReference>
<dbReference type="InterPro" id="IPR047767">
    <property type="entry name" value="PSP1-like"/>
</dbReference>
<organism evidence="3 4">
    <name type="scientific">Roseimaritima ulvae</name>
    <dbReference type="NCBI Taxonomy" id="980254"/>
    <lineage>
        <taxon>Bacteria</taxon>
        <taxon>Pseudomonadati</taxon>
        <taxon>Planctomycetota</taxon>
        <taxon>Planctomycetia</taxon>
        <taxon>Pirellulales</taxon>
        <taxon>Pirellulaceae</taxon>
        <taxon>Roseimaritima</taxon>
    </lineage>
</organism>
<dbReference type="EMBL" id="CP042914">
    <property type="protein sequence ID" value="QEG39979.1"/>
    <property type="molecule type" value="Genomic_DNA"/>
</dbReference>
<reference evidence="3 4" key="1">
    <citation type="submission" date="2019-08" db="EMBL/GenBank/DDBJ databases">
        <title>Deep-cultivation of Planctomycetes and their phenomic and genomic characterization uncovers novel biology.</title>
        <authorList>
            <person name="Wiegand S."/>
            <person name="Jogler M."/>
            <person name="Boedeker C."/>
            <person name="Pinto D."/>
            <person name="Vollmers J."/>
            <person name="Rivas-Marin E."/>
            <person name="Kohn T."/>
            <person name="Peeters S.H."/>
            <person name="Heuer A."/>
            <person name="Rast P."/>
            <person name="Oberbeckmann S."/>
            <person name="Bunk B."/>
            <person name="Jeske O."/>
            <person name="Meyerdierks A."/>
            <person name="Storesund J.E."/>
            <person name="Kallscheuer N."/>
            <person name="Luecker S."/>
            <person name="Lage O.M."/>
            <person name="Pohl T."/>
            <person name="Merkel B.J."/>
            <person name="Hornburger P."/>
            <person name="Mueller R.-W."/>
            <person name="Bruemmer F."/>
            <person name="Labrenz M."/>
            <person name="Spormann A.M."/>
            <person name="Op den Camp H."/>
            <person name="Overmann J."/>
            <person name="Amann R."/>
            <person name="Jetten M.S.M."/>
            <person name="Mascher T."/>
            <person name="Medema M.H."/>
            <person name="Devos D.P."/>
            <person name="Kaster A.-K."/>
            <person name="Ovreas L."/>
            <person name="Rohde M."/>
            <person name="Galperin M.Y."/>
            <person name="Jogler C."/>
        </authorList>
    </citation>
    <scope>NUCLEOTIDE SEQUENCE [LARGE SCALE GENOMIC DNA]</scope>
    <source>
        <strain evidence="3 4">UC8</strain>
    </source>
</reference>
<feature type="compositionally biased region" description="Polar residues" evidence="1">
    <location>
        <begin position="298"/>
        <end position="309"/>
    </location>
</feature>
<dbReference type="PANTHER" id="PTHR43830">
    <property type="entry name" value="PROTEIN PSP1"/>
    <property type="match status" value="1"/>
</dbReference>
<name>A0A5B9QPZ1_9BACT</name>
<protein>
    <recommendedName>
        <fullName evidence="2">PSP1 C-terminal domain-containing protein</fullName>
    </recommendedName>
</protein>
<feature type="compositionally biased region" description="Basic residues" evidence="1">
    <location>
        <begin position="282"/>
        <end position="293"/>
    </location>
</feature>
<proteinExistence type="predicted"/>